<dbReference type="AlphaFoldDB" id="A0AAD4HRK2"/>
<gene>
    <name evidence="1" type="ORF">F5891DRAFT_941289</name>
</gene>
<dbReference type="RefSeq" id="XP_041231978.1">
    <property type="nucleotide sequence ID" value="XM_041374333.1"/>
</dbReference>
<keyword evidence="2" id="KW-1185">Reference proteome</keyword>
<reference evidence="1" key="1">
    <citation type="journal article" date="2020" name="New Phytol.">
        <title>Comparative genomics reveals dynamic genome evolution in host specialist ectomycorrhizal fungi.</title>
        <authorList>
            <person name="Lofgren L.A."/>
            <person name="Nguyen N.H."/>
            <person name="Vilgalys R."/>
            <person name="Ruytinx J."/>
            <person name="Liao H.L."/>
            <person name="Branco S."/>
            <person name="Kuo A."/>
            <person name="LaButti K."/>
            <person name="Lipzen A."/>
            <person name="Andreopoulos W."/>
            <person name="Pangilinan J."/>
            <person name="Riley R."/>
            <person name="Hundley H."/>
            <person name="Na H."/>
            <person name="Barry K."/>
            <person name="Grigoriev I.V."/>
            <person name="Stajich J.E."/>
            <person name="Kennedy P.G."/>
        </authorList>
    </citation>
    <scope>NUCLEOTIDE SEQUENCE</scope>
    <source>
        <strain evidence="1">FC203</strain>
    </source>
</reference>
<sequence length="642" mass="70208">MSNTTAGDLAKLTVPQLKVLCKERRIVGYSKLGKAALLLKLNNNDTTRGDTQSQAVIPIQPLTSKATALEHIGHPADLAPALSTGVIALNHTRNAQTANKDLTATSAEKSVLCKALPVSGPPSLVNSVSVCDANSSSSSTKLRTGTGTLKASAGLTFATESLGAVGRLAHNSSASASSNAVPIIAQPQNINLVQKGSKAKLQGRFKPPVFMTTPIIASTLPTSQRVSHNDYRVDKITSTPPDTFSLESAPISIPSLMNITLPPKLSDRKRVQSLAVILSALTDQDRQTCTMVSRAFRYAVYLSAAHMLTQKYHGRRLNQIMKRHPQNTTNMWPYLRQRQNEVAFWRHAFQNSWVGRYNSSLGIDPLSARLWASADDEKQVVVALRFRFILTRLWFTLSVGTNERDPSAWLKHIVEDAQEVVKGEIWAITIRDGNSLSEFYVLESTCEVIGRALNAPELEVYSSGLRADWSTYIASHTGISAGPHNLISENLRWANYEEYDRGISRHWLHCISSEADVGLSKKVVAERYVLACVVANSISGQWMSSNQMAQEFAGLSSRVTLAAIKGKTPKINLYLPAHHHVESVHFTTPKGVPLHPALAVIQTPAREYIILKDNGMQVGCEEDGVANVWMHVLECDKNGIAV</sequence>
<dbReference type="GeneID" id="64668631"/>
<evidence type="ECO:0008006" key="3">
    <source>
        <dbReference type="Google" id="ProtNLM"/>
    </source>
</evidence>
<dbReference type="EMBL" id="JABBWK010000004">
    <property type="protein sequence ID" value="KAG1906403.1"/>
    <property type="molecule type" value="Genomic_DNA"/>
</dbReference>
<evidence type="ECO:0000313" key="2">
    <source>
        <dbReference type="Proteomes" id="UP001195769"/>
    </source>
</evidence>
<evidence type="ECO:0000313" key="1">
    <source>
        <dbReference type="EMBL" id="KAG1906403.1"/>
    </source>
</evidence>
<dbReference type="Proteomes" id="UP001195769">
    <property type="component" value="Unassembled WGS sequence"/>
</dbReference>
<organism evidence="1 2">
    <name type="scientific">Suillus fuscotomentosus</name>
    <dbReference type="NCBI Taxonomy" id="1912939"/>
    <lineage>
        <taxon>Eukaryota</taxon>
        <taxon>Fungi</taxon>
        <taxon>Dikarya</taxon>
        <taxon>Basidiomycota</taxon>
        <taxon>Agaricomycotina</taxon>
        <taxon>Agaricomycetes</taxon>
        <taxon>Agaricomycetidae</taxon>
        <taxon>Boletales</taxon>
        <taxon>Suillineae</taxon>
        <taxon>Suillaceae</taxon>
        <taxon>Suillus</taxon>
    </lineage>
</organism>
<accession>A0AAD4HRK2</accession>
<comment type="caution">
    <text evidence="1">The sequence shown here is derived from an EMBL/GenBank/DDBJ whole genome shotgun (WGS) entry which is preliminary data.</text>
</comment>
<name>A0AAD4HRK2_9AGAM</name>
<protein>
    <recommendedName>
        <fullName evidence="3">Rho termination factor N-terminal domain-containing protein</fullName>
    </recommendedName>
</protein>
<proteinExistence type="predicted"/>